<accession>A0ABV4WT43</accession>
<gene>
    <name evidence="1" type="ORF">ACE1CA_27620</name>
</gene>
<proteinExistence type="predicted"/>
<dbReference type="Pfam" id="PF16277">
    <property type="entry name" value="DUF4926"/>
    <property type="match status" value="1"/>
</dbReference>
<dbReference type="RefSeq" id="WP_413280600.1">
    <property type="nucleotide sequence ID" value="NZ_JBHFNT010000245.1"/>
</dbReference>
<protein>
    <submittedName>
        <fullName evidence="1">DUF4926 domain-containing protein</fullName>
    </submittedName>
</protein>
<reference evidence="1 2" key="1">
    <citation type="submission" date="2024-09" db="EMBL/GenBank/DDBJ databases">
        <title>Floridaenema gen nov. (Aerosakkonemataceae, Aerosakkonematales ord. nov., Cyanobacteria) from benthic tropical and subtropical fresh waters, with the description of four new species.</title>
        <authorList>
            <person name="Moretto J.A."/>
            <person name="Berthold D.E."/>
            <person name="Lefler F.W."/>
            <person name="Huang I.-S."/>
            <person name="Laughinghouse H. IV."/>
        </authorList>
    </citation>
    <scope>NUCLEOTIDE SEQUENCE [LARGE SCALE GENOMIC DNA]</scope>
    <source>
        <strain evidence="1 2">BLCC-F167</strain>
    </source>
</reference>
<evidence type="ECO:0000313" key="2">
    <source>
        <dbReference type="Proteomes" id="UP001576780"/>
    </source>
</evidence>
<dbReference type="EMBL" id="JBHFNT010000245">
    <property type="protein sequence ID" value="MFB2838279.1"/>
    <property type="molecule type" value="Genomic_DNA"/>
</dbReference>
<dbReference type="InterPro" id="IPR032568">
    <property type="entry name" value="DUF4926"/>
</dbReference>
<evidence type="ECO:0000313" key="1">
    <source>
        <dbReference type="EMBL" id="MFB2838279.1"/>
    </source>
</evidence>
<keyword evidence="2" id="KW-1185">Reference proteome</keyword>
<organism evidence="1 2">
    <name type="scientific">Floridaenema evergladense BLCC-F167</name>
    <dbReference type="NCBI Taxonomy" id="3153639"/>
    <lineage>
        <taxon>Bacteria</taxon>
        <taxon>Bacillati</taxon>
        <taxon>Cyanobacteriota</taxon>
        <taxon>Cyanophyceae</taxon>
        <taxon>Oscillatoriophycideae</taxon>
        <taxon>Aerosakkonematales</taxon>
        <taxon>Aerosakkonemataceae</taxon>
        <taxon>Floridanema</taxon>
        <taxon>Floridanema evergladense</taxon>
    </lineage>
</organism>
<name>A0ABV4WT43_9CYAN</name>
<dbReference type="Proteomes" id="UP001576780">
    <property type="component" value="Unassembled WGS sequence"/>
</dbReference>
<comment type="caution">
    <text evidence="1">The sequence shown here is derived from an EMBL/GenBank/DDBJ whole genome shotgun (WGS) entry which is preliminary data.</text>
</comment>
<sequence length="81" mass="8907">MDFQLYTDVVLVRDVVEEHLRLGDVGTVVERHDVFGLETGYSVEFFDMLGSTIAVVTLPGSMLRAPTHGDIPSVRSEAVTI</sequence>